<evidence type="ECO:0000256" key="1">
    <source>
        <dbReference type="ARBA" id="ARBA00023015"/>
    </source>
</evidence>
<comment type="caution">
    <text evidence="5">The sequence shown here is derived from an EMBL/GenBank/DDBJ whole genome shotgun (WGS) entry which is preliminary data.</text>
</comment>
<evidence type="ECO:0000259" key="4">
    <source>
        <dbReference type="PROSITE" id="PS01124"/>
    </source>
</evidence>
<organism evidence="5 6">
    <name type="scientific">Neorhizobium lilium</name>
    <dbReference type="NCBI Taxonomy" id="2503024"/>
    <lineage>
        <taxon>Bacteria</taxon>
        <taxon>Pseudomonadati</taxon>
        <taxon>Pseudomonadota</taxon>
        <taxon>Alphaproteobacteria</taxon>
        <taxon>Hyphomicrobiales</taxon>
        <taxon>Rhizobiaceae</taxon>
        <taxon>Rhizobium/Agrobacterium group</taxon>
        <taxon>Neorhizobium</taxon>
    </lineage>
</organism>
<name>A0A444LBD5_9HYPH</name>
<dbReference type="InterPro" id="IPR002818">
    <property type="entry name" value="DJ-1/PfpI"/>
</dbReference>
<dbReference type="CDD" id="cd03137">
    <property type="entry name" value="GATase1_AraC_1"/>
    <property type="match status" value="1"/>
</dbReference>
<sequence>MPNNVNPLVVIAAYDGLCTFEFGCAFEVFGLSRPEIGPDWYRCATAAVDAGPIRGAGGLTLVPDGGLELLGEADSIVIPGWRGPGARAPEAFLEALRQAHRNGRRIVSICGGAFVLAQAGLLSGKRATTHWHHVAKLAAEYPDITVEPRALYVDEGDVMTSAGSAAGLDLCIHVVRKDFGAKAANSVARRLVVAAHREGGQAQFIERSIPPVSGANLSALLDTIRGRLSETWSIERMASEARVSVRSIQRHVRDATGMAPGEWLQGERVAQARELLEETTLSVASIARHTGFGSATNFRNQFRAIVGLPPAAYRSRFHGGAV</sequence>
<feature type="domain" description="HTH araC/xylS-type" evidence="4">
    <location>
        <begin position="218"/>
        <end position="316"/>
    </location>
</feature>
<reference evidence="5 6" key="1">
    <citation type="submission" date="2019-01" db="EMBL/GenBank/DDBJ databases">
        <title>The draft genome of Rhizobium sp. 24NR.</title>
        <authorList>
            <person name="Liu L."/>
            <person name="Liang L."/>
            <person name="Shi S."/>
            <person name="Xu L."/>
            <person name="Wang X."/>
            <person name="Li L."/>
            <person name="Zhang X."/>
        </authorList>
    </citation>
    <scope>NUCLEOTIDE SEQUENCE [LARGE SCALE GENOMIC DNA]</scope>
    <source>
        <strain evidence="5 6">24NR</strain>
    </source>
</reference>
<evidence type="ECO:0000313" key="6">
    <source>
        <dbReference type="Proteomes" id="UP000287687"/>
    </source>
</evidence>
<dbReference type="InterPro" id="IPR018062">
    <property type="entry name" value="HTH_AraC-typ_CS"/>
</dbReference>
<dbReference type="Proteomes" id="UP000287687">
    <property type="component" value="Unassembled WGS sequence"/>
</dbReference>
<dbReference type="SUPFAM" id="SSF46689">
    <property type="entry name" value="Homeodomain-like"/>
    <property type="match status" value="1"/>
</dbReference>
<dbReference type="SUPFAM" id="SSF52317">
    <property type="entry name" value="Class I glutamine amidotransferase-like"/>
    <property type="match status" value="1"/>
</dbReference>
<keyword evidence="3" id="KW-0804">Transcription</keyword>
<dbReference type="NCBIfam" id="NF006902">
    <property type="entry name" value="PRK09393.1"/>
    <property type="match status" value="1"/>
</dbReference>
<evidence type="ECO:0000256" key="2">
    <source>
        <dbReference type="ARBA" id="ARBA00023125"/>
    </source>
</evidence>
<protein>
    <submittedName>
        <fullName evidence="5">Transcriptional regulator FtrA</fullName>
    </submittedName>
</protein>
<dbReference type="SMART" id="SM00342">
    <property type="entry name" value="HTH_ARAC"/>
    <property type="match status" value="1"/>
</dbReference>
<dbReference type="PROSITE" id="PS01124">
    <property type="entry name" value="HTH_ARAC_FAMILY_2"/>
    <property type="match status" value="1"/>
</dbReference>
<dbReference type="Pfam" id="PF01965">
    <property type="entry name" value="DJ-1_PfpI"/>
    <property type="match status" value="1"/>
</dbReference>
<evidence type="ECO:0000256" key="3">
    <source>
        <dbReference type="ARBA" id="ARBA00023163"/>
    </source>
</evidence>
<keyword evidence="2" id="KW-0238">DNA-binding</keyword>
<dbReference type="Gene3D" id="3.40.50.880">
    <property type="match status" value="1"/>
</dbReference>
<dbReference type="OrthoDB" id="186587at2"/>
<accession>A0A444LBD5</accession>
<dbReference type="GO" id="GO:0003700">
    <property type="term" value="F:DNA-binding transcription factor activity"/>
    <property type="evidence" value="ECO:0007669"/>
    <property type="project" value="InterPro"/>
</dbReference>
<dbReference type="AlphaFoldDB" id="A0A444LBD5"/>
<dbReference type="InterPro" id="IPR009057">
    <property type="entry name" value="Homeodomain-like_sf"/>
</dbReference>
<keyword evidence="1" id="KW-0805">Transcription regulation</keyword>
<dbReference type="PANTHER" id="PTHR43130:SF3">
    <property type="entry name" value="HTH-TYPE TRANSCRIPTIONAL REGULATOR RV1931C"/>
    <property type="match status" value="1"/>
</dbReference>
<evidence type="ECO:0000313" key="5">
    <source>
        <dbReference type="EMBL" id="RWX74897.1"/>
    </source>
</evidence>
<dbReference type="GO" id="GO:0043565">
    <property type="term" value="F:sequence-specific DNA binding"/>
    <property type="evidence" value="ECO:0007669"/>
    <property type="project" value="InterPro"/>
</dbReference>
<dbReference type="InterPro" id="IPR029062">
    <property type="entry name" value="Class_I_gatase-like"/>
</dbReference>
<proteinExistence type="predicted"/>
<dbReference type="Gene3D" id="1.10.10.60">
    <property type="entry name" value="Homeodomain-like"/>
    <property type="match status" value="1"/>
</dbReference>
<dbReference type="InterPro" id="IPR052158">
    <property type="entry name" value="INH-QAR"/>
</dbReference>
<dbReference type="PANTHER" id="PTHR43130">
    <property type="entry name" value="ARAC-FAMILY TRANSCRIPTIONAL REGULATOR"/>
    <property type="match status" value="1"/>
</dbReference>
<dbReference type="EMBL" id="SBIP01000006">
    <property type="protein sequence ID" value="RWX74897.1"/>
    <property type="molecule type" value="Genomic_DNA"/>
</dbReference>
<gene>
    <name evidence="5" type="primary">ftrA</name>
    <name evidence="5" type="ORF">EPK99_22890</name>
</gene>
<dbReference type="InterPro" id="IPR018060">
    <property type="entry name" value="HTH_AraC"/>
</dbReference>
<dbReference type="Pfam" id="PF12833">
    <property type="entry name" value="HTH_18"/>
    <property type="match status" value="1"/>
</dbReference>
<keyword evidence="6" id="KW-1185">Reference proteome</keyword>
<dbReference type="PROSITE" id="PS00041">
    <property type="entry name" value="HTH_ARAC_FAMILY_1"/>
    <property type="match status" value="1"/>
</dbReference>